<keyword evidence="3 5" id="KW-1133">Transmembrane helix</keyword>
<proteinExistence type="predicted"/>
<organism evidence="6 7">
    <name type="scientific">Pseudovibrio axinellae</name>
    <dbReference type="NCBI Taxonomy" id="989403"/>
    <lineage>
        <taxon>Bacteria</taxon>
        <taxon>Pseudomonadati</taxon>
        <taxon>Pseudomonadota</taxon>
        <taxon>Alphaproteobacteria</taxon>
        <taxon>Hyphomicrobiales</taxon>
        <taxon>Stappiaceae</taxon>
        <taxon>Pseudovibrio</taxon>
    </lineage>
</organism>
<evidence type="ECO:0000313" key="7">
    <source>
        <dbReference type="Proteomes" id="UP000076577"/>
    </source>
</evidence>
<keyword evidence="7" id="KW-1185">Reference proteome</keyword>
<name>A0A161UGH1_9HYPH</name>
<evidence type="ECO:0000256" key="1">
    <source>
        <dbReference type="ARBA" id="ARBA00022475"/>
    </source>
</evidence>
<gene>
    <name evidence="6" type="ORF">PsAD2_04697</name>
</gene>
<evidence type="ECO:0008006" key="8">
    <source>
        <dbReference type="Google" id="ProtNLM"/>
    </source>
</evidence>
<dbReference type="Pfam" id="PF07869">
    <property type="entry name" value="DUF1656"/>
    <property type="match status" value="1"/>
</dbReference>
<accession>A0A161UGH1</accession>
<keyword evidence="4 5" id="KW-0472">Membrane</keyword>
<dbReference type="OrthoDB" id="5461070at2"/>
<dbReference type="STRING" id="989403.SAMN05421798_10412"/>
<sequence>MSGYPSEWAIGSVYFPPLLIASFLGLFLSWLTSRLLNRYRLSRFLVYPPGVFIALAVIYTTLLGNWIIPI</sequence>
<feature type="transmembrane region" description="Helical" evidence="5">
    <location>
        <begin position="44"/>
        <end position="68"/>
    </location>
</feature>
<dbReference type="Proteomes" id="UP000076577">
    <property type="component" value="Unassembled WGS sequence"/>
</dbReference>
<evidence type="ECO:0000256" key="2">
    <source>
        <dbReference type="ARBA" id="ARBA00022692"/>
    </source>
</evidence>
<evidence type="ECO:0000256" key="3">
    <source>
        <dbReference type="ARBA" id="ARBA00022989"/>
    </source>
</evidence>
<reference evidence="6 7" key="1">
    <citation type="journal article" date="2016" name="Front. Microbiol.">
        <title>Comparative Genomic Analysis Reveals a Diverse Repertoire of Genes Involved in Prokaryote-Eukaryote Interactions within the Pseudovibrio Genus.</title>
        <authorList>
            <person name="Romano S."/>
            <person name="Fernandez-Guerra A."/>
            <person name="Reen F.J."/>
            <person name="Glockner F.O."/>
            <person name="Crowley S.P."/>
            <person name="O'Sullivan O."/>
            <person name="Cotter P.D."/>
            <person name="Adams C."/>
            <person name="Dobson A.D."/>
            <person name="O'Gara F."/>
        </authorList>
    </citation>
    <scope>NUCLEOTIDE SEQUENCE [LARGE SCALE GENOMIC DNA]</scope>
    <source>
        <strain evidence="6 7">Ad2</strain>
    </source>
</reference>
<keyword evidence="1" id="KW-1003">Cell membrane</keyword>
<protein>
    <recommendedName>
        <fullName evidence="8">Protein AaeX</fullName>
    </recommendedName>
</protein>
<dbReference type="AlphaFoldDB" id="A0A161UGH1"/>
<dbReference type="PATRIC" id="fig|989403.3.peg.5137"/>
<dbReference type="EMBL" id="LMCB01000161">
    <property type="protein sequence ID" value="KZL04613.1"/>
    <property type="molecule type" value="Genomic_DNA"/>
</dbReference>
<keyword evidence="2 5" id="KW-0812">Transmembrane</keyword>
<dbReference type="InterPro" id="IPR012451">
    <property type="entry name" value="DUF1656"/>
</dbReference>
<comment type="caution">
    <text evidence="6">The sequence shown here is derived from an EMBL/GenBank/DDBJ whole genome shotgun (WGS) entry which is preliminary data.</text>
</comment>
<evidence type="ECO:0000256" key="5">
    <source>
        <dbReference type="SAM" id="Phobius"/>
    </source>
</evidence>
<feature type="transmembrane region" description="Helical" evidence="5">
    <location>
        <begin position="12"/>
        <end position="32"/>
    </location>
</feature>
<evidence type="ECO:0000256" key="4">
    <source>
        <dbReference type="ARBA" id="ARBA00023136"/>
    </source>
</evidence>
<evidence type="ECO:0000313" key="6">
    <source>
        <dbReference type="EMBL" id="KZL04613.1"/>
    </source>
</evidence>
<dbReference type="RefSeq" id="WP_074882030.1">
    <property type="nucleotide sequence ID" value="NZ_FOFM01000004.1"/>
</dbReference>